<dbReference type="Proteomes" id="UP000219563">
    <property type="component" value="Unassembled WGS sequence"/>
</dbReference>
<dbReference type="InterPro" id="IPR031807">
    <property type="entry name" value="HicB-like"/>
</dbReference>
<dbReference type="AlphaFoldDB" id="A0A285S8S8"/>
<dbReference type="RefSeq" id="WP_033151952.1">
    <property type="nucleotide sequence ID" value="NZ_OBMR01000006.1"/>
</dbReference>
<dbReference type="Pfam" id="PF15919">
    <property type="entry name" value="HicB_lk_antitox"/>
    <property type="match status" value="1"/>
</dbReference>
<proteinExistence type="predicted"/>
<dbReference type="EMBL" id="OBMR01000006">
    <property type="protein sequence ID" value="SOC03867.1"/>
    <property type="molecule type" value="Genomic_DNA"/>
</dbReference>
<evidence type="ECO:0000313" key="3">
    <source>
        <dbReference type="Proteomes" id="UP000219563"/>
    </source>
</evidence>
<name>A0A285S8S8_9FIRM</name>
<dbReference type="InterPro" id="IPR035069">
    <property type="entry name" value="TTHA1013/TTHA0281-like"/>
</dbReference>
<reference evidence="2 3" key="1">
    <citation type="submission" date="2017-08" db="EMBL/GenBank/DDBJ databases">
        <authorList>
            <person name="de Groot N.N."/>
        </authorList>
    </citation>
    <scope>NUCLEOTIDE SEQUENCE [LARGE SCALE GENOMIC DNA]</scope>
    <source>
        <strain evidence="2 3">DSM 9787</strain>
    </source>
</reference>
<dbReference type="Gene3D" id="3.30.160.250">
    <property type="match status" value="1"/>
</dbReference>
<organism evidence="2 3">
    <name type="scientific">Pseudobutyrivibrio ruminis DSM 9787</name>
    <dbReference type="NCBI Taxonomy" id="1123011"/>
    <lineage>
        <taxon>Bacteria</taxon>
        <taxon>Bacillati</taxon>
        <taxon>Bacillota</taxon>
        <taxon>Clostridia</taxon>
        <taxon>Lachnospirales</taxon>
        <taxon>Lachnospiraceae</taxon>
        <taxon>Pseudobutyrivibrio</taxon>
    </lineage>
</organism>
<protein>
    <submittedName>
        <fullName evidence="2">HicB_like antitoxin of toxin-antitoxin system</fullName>
    </submittedName>
</protein>
<feature type="domain" description="HicB-like antitoxin of toxin-antitoxin system" evidence="1">
    <location>
        <begin position="5"/>
        <end position="117"/>
    </location>
</feature>
<sequence>MKVAYPVLIKQSGDEFLVYIPDLDGYTEGADLADAIEMARDYIGLACMGQENDLPEASTYKEAVKKAKKNNDIFDYSDGLQTMVDVDLAEYRRQYDNRAVRKNCTVPYWMTVKADEAGLNYSRVLQDAIANILNLNYNLGN</sequence>
<dbReference type="SUPFAM" id="SSF143100">
    <property type="entry name" value="TTHA1013/TTHA0281-like"/>
    <property type="match status" value="1"/>
</dbReference>
<evidence type="ECO:0000313" key="2">
    <source>
        <dbReference type="EMBL" id="SOC03867.1"/>
    </source>
</evidence>
<evidence type="ECO:0000259" key="1">
    <source>
        <dbReference type="Pfam" id="PF15919"/>
    </source>
</evidence>
<accession>A0A285S8S8</accession>
<gene>
    <name evidence="2" type="ORF">SAMN02910411_1963</name>
</gene>